<dbReference type="GO" id="GO:0016853">
    <property type="term" value="F:isomerase activity"/>
    <property type="evidence" value="ECO:0007669"/>
    <property type="project" value="UniProtKB-KW"/>
</dbReference>
<comment type="similarity">
    <text evidence="2">Belongs to the FKBP-type PPIase family.</text>
</comment>
<organism evidence="9 10">
    <name type="scientific">Hymenobacter caeli</name>
    <dbReference type="NCBI Taxonomy" id="2735894"/>
    <lineage>
        <taxon>Bacteria</taxon>
        <taxon>Pseudomonadati</taxon>
        <taxon>Bacteroidota</taxon>
        <taxon>Cytophagia</taxon>
        <taxon>Cytophagales</taxon>
        <taxon>Hymenobacteraceae</taxon>
        <taxon>Hymenobacter</taxon>
    </lineage>
</organism>
<evidence type="ECO:0000259" key="8">
    <source>
        <dbReference type="PROSITE" id="PS50059"/>
    </source>
</evidence>
<comment type="caution">
    <text evidence="9">The sequence shown here is derived from an EMBL/GenBank/DDBJ whole genome shotgun (WGS) entry which is preliminary data.</text>
</comment>
<dbReference type="EMBL" id="JABSNP010000018">
    <property type="protein sequence ID" value="NRT20609.1"/>
    <property type="molecule type" value="Genomic_DNA"/>
</dbReference>
<proteinExistence type="inferred from homology"/>
<evidence type="ECO:0000256" key="2">
    <source>
        <dbReference type="ARBA" id="ARBA00006577"/>
    </source>
</evidence>
<evidence type="ECO:0000256" key="3">
    <source>
        <dbReference type="ARBA" id="ARBA00013194"/>
    </source>
</evidence>
<evidence type="ECO:0000256" key="4">
    <source>
        <dbReference type="ARBA" id="ARBA00023110"/>
    </source>
</evidence>
<accession>A0ABX2FU06</accession>
<evidence type="ECO:0000313" key="10">
    <source>
        <dbReference type="Proteomes" id="UP000779507"/>
    </source>
</evidence>
<feature type="signal peptide" evidence="7">
    <location>
        <begin position="1"/>
        <end position="25"/>
    </location>
</feature>
<dbReference type="InterPro" id="IPR046357">
    <property type="entry name" value="PPIase_dom_sf"/>
</dbReference>
<evidence type="ECO:0000256" key="7">
    <source>
        <dbReference type="SAM" id="SignalP"/>
    </source>
</evidence>
<dbReference type="RefSeq" id="WP_173811370.1">
    <property type="nucleotide sequence ID" value="NZ_JABSNP010000018.1"/>
</dbReference>
<keyword evidence="10" id="KW-1185">Reference proteome</keyword>
<dbReference type="InterPro" id="IPR001179">
    <property type="entry name" value="PPIase_FKBP_dom"/>
</dbReference>
<dbReference type="Pfam" id="PF00254">
    <property type="entry name" value="FKBP_C"/>
    <property type="match status" value="1"/>
</dbReference>
<evidence type="ECO:0000256" key="6">
    <source>
        <dbReference type="PROSITE-ProRule" id="PRU00277"/>
    </source>
</evidence>
<keyword evidence="7" id="KW-0732">Signal</keyword>
<dbReference type="EC" id="5.2.1.8" evidence="3 6"/>
<keyword evidence="5 6" id="KW-0413">Isomerase</keyword>
<feature type="chain" id="PRO_5045579205" description="peptidylprolyl isomerase" evidence="7">
    <location>
        <begin position="26"/>
        <end position="329"/>
    </location>
</feature>
<keyword evidence="4 6" id="KW-0697">Rotamase</keyword>
<dbReference type="PANTHER" id="PTHR43811:SF19">
    <property type="entry name" value="39 KDA FK506-BINDING NUCLEAR PROTEIN"/>
    <property type="match status" value="1"/>
</dbReference>
<gene>
    <name evidence="9" type="ORF">HNP98_003453</name>
</gene>
<dbReference type="Gene3D" id="3.10.50.40">
    <property type="match status" value="1"/>
</dbReference>
<name>A0ABX2FU06_9BACT</name>
<evidence type="ECO:0000256" key="1">
    <source>
        <dbReference type="ARBA" id="ARBA00000971"/>
    </source>
</evidence>
<reference evidence="9 10" key="1">
    <citation type="submission" date="2020-05" db="EMBL/GenBank/DDBJ databases">
        <title>Genomic Encyclopedia of Type Strains, Phase IV (KMG-V): Genome sequencing to study the core and pangenomes of soil and plant-associated prokaryotes.</title>
        <authorList>
            <person name="Whitman W."/>
        </authorList>
    </citation>
    <scope>NUCLEOTIDE SEQUENCE [LARGE SCALE GENOMIC DNA]</scope>
    <source>
        <strain evidence="9 10">9A</strain>
    </source>
</reference>
<evidence type="ECO:0000313" key="9">
    <source>
        <dbReference type="EMBL" id="NRT20609.1"/>
    </source>
</evidence>
<comment type="catalytic activity">
    <reaction evidence="1 6">
        <text>[protein]-peptidylproline (omega=180) = [protein]-peptidylproline (omega=0)</text>
        <dbReference type="Rhea" id="RHEA:16237"/>
        <dbReference type="Rhea" id="RHEA-COMP:10747"/>
        <dbReference type="Rhea" id="RHEA-COMP:10748"/>
        <dbReference type="ChEBI" id="CHEBI:83833"/>
        <dbReference type="ChEBI" id="CHEBI:83834"/>
        <dbReference type="EC" id="5.2.1.8"/>
    </reaction>
</comment>
<dbReference type="PROSITE" id="PS51257">
    <property type="entry name" value="PROKAR_LIPOPROTEIN"/>
    <property type="match status" value="1"/>
</dbReference>
<dbReference type="SUPFAM" id="SSF54534">
    <property type="entry name" value="FKBP-like"/>
    <property type="match status" value="1"/>
</dbReference>
<dbReference type="Proteomes" id="UP000779507">
    <property type="component" value="Unassembled WGS sequence"/>
</dbReference>
<evidence type="ECO:0000256" key="5">
    <source>
        <dbReference type="ARBA" id="ARBA00023235"/>
    </source>
</evidence>
<sequence length="329" mass="35538">MRSTFRSGRHLALGAGLLGLLFSTAACNKLGGSGDFAKTKSGIEYKIFKKVGSKYERRDITGDVDPTYKDRVGKFLTAYIDTRTGKDSVLESTRTKFAGAVVPLPLQEVKRKGNPDEAFALMQPGDSAVFRFNADSLFKPQGRPVPPFLKKSGNVVVLHVATRALIDQPAAMAMQQELQQKMMAEQQRQMMAFAGDQLKKDDATLQAYVKAKNLTGLKKTPSGIYYQITAPGAGPVAKQGQTVTMKYTGMLLDGKVFDSSDKHPGPPFSFPLGQGKVIPGWDEAVALLNKGSKATFLIPSTLAYGQQGAGADIPANSPLRFDVELVDVK</sequence>
<protein>
    <recommendedName>
        <fullName evidence="3 6">peptidylprolyl isomerase</fullName>
        <ecNumber evidence="3 6">5.2.1.8</ecNumber>
    </recommendedName>
</protein>
<dbReference type="PANTHER" id="PTHR43811">
    <property type="entry name" value="FKBP-TYPE PEPTIDYL-PROLYL CIS-TRANS ISOMERASE FKPA"/>
    <property type="match status" value="1"/>
</dbReference>
<dbReference type="PROSITE" id="PS50059">
    <property type="entry name" value="FKBP_PPIASE"/>
    <property type="match status" value="1"/>
</dbReference>
<feature type="domain" description="PPIase FKBP-type" evidence="8">
    <location>
        <begin position="240"/>
        <end position="329"/>
    </location>
</feature>